<evidence type="ECO:0000256" key="2">
    <source>
        <dbReference type="SAM" id="SignalP"/>
    </source>
</evidence>
<evidence type="ECO:0000259" key="3">
    <source>
        <dbReference type="Pfam" id="PF01789"/>
    </source>
</evidence>
<feature type="signal peptide" evidence="2">
    <location>
        <begin position="1"/>
        <end position="25"/>
    </location>
</feature>
<dbReference type="RefSeq" id="WP_075364309.1">
    <property type="nucleotide sequence ID" value="NZ_MLBF01000008.1"/>
</dbReference>
<dbReference type="GO" id="GO:0015979">
    <property type="term" value="P:photosynthesis"/>
    <property type="evidence" value="ECO:0007669"/>
    <property type="project" value="InterPro"/>
</dbReference>
<feature type="compositionally biased region" description="Low complexity" evidence="1">
    <location>
        <begin position="30"/>
        <end position="53"/>
    </location>
</feature>
<evidence type="ECO:0000313" key="4">
    <source>
        <dbReference type="EMBL" id="OLN32581.1"/>
    </source>
</evidence>
<evidence type="ECO:0000313" key="5">
    <source>
        <dbReference type="Proteomes" id="UP000186102"/>
    </source>
</evidence>
<keyword evidence="5" id="KW-1185">Reference proteome</keyword>
<comment type="caution">
    <text evidence="4">The sequence shown here is derived from an EMBL/GenBank/DDBJ whole genome shotgun (WGS) entry which is preliminary data.</text>
</comment>
<dbReference type="EMBL" id="MLBF01000008">
    <property type="protein sequence ID" value="OLN32581.1"/>
    <property type="molecule type" value="Genomic_DNA"/>
</dbReference>
<dbReference type="Gene3D" id="3.40.1000.10">
    <property type="entry name" value="Mog1/PsbP, alpha/beta/alpha sandwich"/>
    <property type="match status" value="1"/>
</dbReference>
<organism evidence="4 5">
    <name type="scientific">Desulfosporosinus metallidurans</name>
    <dbReference type="NCBI Taxonomy" id="1888891"/>
    <lineage>
        <taxon>Bacteria</taxon>
        <taxon>Bacillati</taxon>
        <taxon>Bacillota</taxon>
        <taxon>Clostridia</taxon>
        <taxon>Eubacteriales</taxon>
        <taxon>Desulfitobacteriaceae</taxon>
        <taxon>Desulfosporosinus</taxon>
    </lineage>
</organism>
<feature type="region of interest" description="Disordered" evidence="1">
    <location>
        <begin position="30"/>
        <end position="58"/>
    </location>
</feature>
<sequence length="209" mass="22079">MSKLRLPIALVTVVTLVTIVSGCGANSTASTNSSGSVQQSQQAAGTNQAAGTQPSPAGDIPDNQLFVNYVSQAGSYSLDVPEGWARTAKGSDVSFKDKLNSVQVVVAKVSSPPTLDSVNKSQVVELKTKGRAVKVKSVKNVNLPGGSAVVISYEENSVPDPVTGKQDRLENNQYFFTKNGEMATLTLSAPLGADNVDQWNKMSGSFRWR</sequence>
<name>A0A1Q8QZ54_9FIRM</name>
<protein>
    <submittedName>
        <fullName evidence="4">Putative lipoprotein</fullName>
    </submittedName>
</protein>
<dbReference type="Pfam" id="PF01789">
    <property type="entry name" value="PsbP"/>
    <property type="match status" value="1"/>
</dbReference>
<evidence type="ECO:0000256" key="1">
    <source>
        <dbReference type="SAM" id="MobiDB-lite"/>
    </source>
</evidence>
<dbReference type="GO" id="GO:0005509">
    <property type="term" value="F:calcium ion binding"/>
    <property type="evidence" value="ECO:0007669"/>
    <property type="project" value="InterPro"/>
</dbReference>
<dbReference type="OrthoDB" id="9102188at2"/>
<accession>A0A1Q8QZ54</accession>
<proteinExistence type="predicted"/>
<dbReference type="AlphaFoldDB" id="A0A1Q8QZ54"/>
<dbReference type="STRING" id="1888891.DSOL_1619"/>
<dbReference type="InterPro" id="IPR002683">
    <property type="entry name" value="PsbP_C"/>
</dbReference>
<keyword evidence="2" id="KW-0732">Signal</keyword>
<feature type="chain" id="PRO_5039274393" evidence="2">
    <location>
        <begin position="26"/>
        <end position="209"/>
    </location>
</feature>
<feature type="domain" description="PsbP C-terminal" evidence="3">
    <location>
        <begin position="66"/>
        <end position="136"/>
    </location>
</feature>
<dbReference type="GO" id="GO:0009654">
    <property type="term" value="C:photosystem II oxygen evolving complex"/>
    <property type="evidence" value="ECO:0007669"/>
    <property type="project" value="InterPro"/>
</dbReference>
<dbReference type="PROSITE" id="PS51257">
    <property type="entry name" value="PROKAR_LIPOPROTEIN"/>
    <property type="match status" value="1"/>
</dbReference>
<keyword evidence="4" id="KW-0449">Lipoprotein</keyword>
<dbReference type="GO" id="GO:0019898">
    <property type="term" value="C:extrinsic component of membrane"/>
    <property type="evidence" value="ECO:0007669"/>
    <property type="project" value="InterPro"/>
</dbReference>
<gene>
    <name evidence="4" type="ORF">DSOL_1619</name>
</gene>
<reference evidence="4 5" key="1">
    <citation type="submission" date="2016-09" db="EMBL/GenBank/DDBJ databases">
        <title>Complete genome of Desulfosporosinus sp. OL.</title>
        <authorList>
            <person name="Mardanov A."/>
            <person name="Beletsky A."/>
            <person name="Panova A."/>
            <person name="Karnachuk O."/>
            <person name="Ravin N."/>
        </authorList>
    </citation>
    <scope>NUCLEOTIDE SEQUENCE [LARGE SCALE GENOMIC DNA]</scope>
    <source>
        <strain evidence="4 5">OL</strain>
    </source>
</reference>
<dbReference type="Proteomes" id="UP000186102">
    <property type="component" value="Unassembled WGS sequence"/>
</dbReference>